<dbReference type="PANTHER" id="PTHR30055:SF200">
    <property type="entry name" value="HTH-TYPE TRANSCRIPTIONAL REPRESSOR BDCR"/>
    <property type="match status" value="1"/>
</dbReference>
<sequence>MASSSPSRLRARKAVLPASASADGTRRRILETALQLFASRGFHDASIRDLAKELELRPSALYAHFPSKEHVLAELVRLGHEAHHEGLRTALLGAGAKPVEQLRALVRAHTQLHATHPQLAVVVNDEIHALPPELAAPSLALREQSSALLMAVIERGRAQGVFSVPNAGVVAAAISAMGLRLPYWFEPSPALDVDALADLHAELALRMLGAKAGKKEG</sequence>
<dbReference type="SUPFAM" id="SSF48498">
    <property type="entry name" value="Tetracyclin repressor-like, C-terminal domain"/>
    <property type="match status" value="1"/>
</dbReference>
<dbReference type="PANTHER" id="PTHR30055">
    <property type="entry name" value="HTH-TYPE TRANSCRIPTIONAL REGULATOR RUTR"/>
    <property type="match status" value="1"/>
</dbReference>
<evidence type="ECO:0000313" key="4">
    <source>
        <dbReference type="EMBL" id="QAT82989.1"/>
    </source>
</evidence>
<gene>
    <name evidence="4" type="primary">amtR</name>
    <name evidence="4" type="ORF">EJ065_1386</name>
</gene>
<dbReference type="RefSeq" id="WP_128795215.1">
    <property type="nucleotide sequence ID" value="NZ_CP034669.1"/>
</dbReference>
<feature type="domain" description="HTH tetR-type" evidence="3">
    <location>
        <begin position="23"/>
        <end position="83"/>
    </location>
</feature>
<dbReference type="Pfam" id="PF17932">
    <property type="entry name" value="TetR_C_24"/>
    <property type="match status" value="1"/>
</dbReference>
<dbReference type="AlphaFoldDB" id="A0A410RM57"/>
<proteinExistence type="predicted"/>
<dbReference type="PROSITE" id="PS50977">
    <property type="entry name" value="HTH_TETR_2"/>
    <property type="match status" value="1"/>
</dbReference>
<organism evidence="4 5">
    <name type="scientific">Corallococcus coralloides</name>
    <name type="common">Myxococcus coralloides</name>
    <dbReference type="NCBI Taxonomy" id="184914"/>
    <lineage>
        <taxon>Bacteria</taxon>
        <taxon>Pseudomonadati</taxon>
        <taxon>Myxococcota</taxon>
        <taxon>Myxococcia</taxon>
        <taxon>Myxococcales</taxon>
        <taxon>Cystobacterineae</taxon>
        <taxon>Myxococcaceae</taxon>
        <taxon>Corallococcus</taxon>
    </lineage>
</organism>
<dbReference type="GO" id="GO:0003700">
    <property type="term" value="F:DNA-binding transcription factor activity"/>
    <property type="evidence" value="ECO:0007669"/>
    <property type="project" value="TreeGrafter"/>
</dbReference>
<dbReference type="Proteomes" id="UP000288758">
    <property type="component" value="Chromosome"/>
</dbReference>
<keyword evidence="1 2" id="KW-0238">DNA-binding</keyword>
<protein>
    <submittedName>
        <fullName evidence="4">TetR family transcriptional regulator</fullName>
    </submittedName>
</protein>
<dbReference type="SUPFAM" id="SSF46689">
    <property type="entry name" value="Homeodomain-like"/>
    <property type="match status" value="1"/>
</dbReference>
<feature type="DNA-binding region" description="H-T-H motif" evidence="2">
    <location>
        <begin position="46"/>
        <end position="65"/>
    </location>
</feature>
<dbReference type="Gene3D" id="1.10.357.10">
    <property type="entry name" value="Tetracycline Repressor, domain 2"/>
    <property type="match status" value="1"/>
</dbReference>
<evidence type="ECO:0000256" key="1">
    <source>
        <dbReference type="ARBA" id="ARBA00023125"/>
    </source>
</evidence>
<dbReference type="InterPro" id="IPR050109">
    <property type="entry name" value="HTH-type_TetR-like_transc_reg"/>
</dbReference>
<dbReference type="InterPro" id="IPR001647">
    <property type="entry name" value="HTH_TetR"/>
</dbReference>
<dbReference type="InterPro" id="IPR009057">
    <property type="entry name" value="Homeodomain-like_sf"/>
</dbReference>
<dbReference type="GO" id="GO:0000976">
    <property type="term" value="F:transcription cis-regulatory region binding"/>
    <property type="evidence" value="ECO:0007669"/>
    <property type="project" value="TreeGrafter"/>
</dbReference>
<dbReference type="InterPro" id="IPR041490">
    <property type="entry name" value="KstR2_TetR_C"/>
</dbReference>
<evidence type="ECO:0000259" key="3">
    <source>
        <dbReference type="PROSITE" id="PS50977"/>
    </source>
</evidence>
<reference evidence="4 5" key="1">
    <citation type="submission" date="2018-12" db="EMBL/GenBank/DDBJ databases">
        <title>Complete Genome Sequence of the Corallopyronin A producing Myxobacterium Corallococcus coralloides B035.</title>
        <authorList>
            <person name="Bouhired S.M."/>
            <person name="Rupp O."/>
            <person name="Blom J."/>
            <person name="Schaeberle T.F."/>
            <person name="Kehraus S."/>
            <person name="Schiefer A."/>
            <person name="Pfarr K."/>
            <person name="Goesmann A."/>
            <person name="Hoerauf A."/>
            <person name="Koenig G.M."/>
        </authorList>
    </citation>
    <scope>NUCLEOTIDE SEQUENCE [LARGE SCALE GENOMIC DNA]</scope>
    <source>
        <strain evidence="4 5">B035</strain>
    </source>
</reference>
<name>A0A410RM57_CORCK</name>
<evidence type="ECO:0000313" key="5">
    <source>
        <dbReference type="Proteomes" id="UP000288758"/>
    </source>
</evidence>
<dbReference type="EMBL" id="CP034669">
    <property type="protein sequence ID" value="QAT82989.1"/>
    <property type="molecule type" value="Genomic_DNA"/>
</dbReference>
<dbReference type="InterPro" id="IPR036271">
    <property type="entry name" value="Tet_transcr_reg_TetR-rel_C_sf"/>
</dbReference>
<accession>A0A410RM57</accession>
<dbReference type="PRINTS" id="PR00455">
    <property type="entry name" value="HTHTETR"/>
</dbReference>
<dbReference type="Pfam" id="PF00440">
    <property type="entry name" value="TetR_N"/>
    <property type="match status" value="1"/>
</dbReference>
<evidence type="ECO:0000256" key="2">
    <source>
        <dbReference type="PROSITE-ProRule" id="PRU00335"/>
    </source>
</evidence>